<dbReference type="EMBL" id="CANHGI010000004">
    <property type="protein sequence ID" value="CAI5449698.1"/>
    <property type="molecule type" value="Genomic_DNA"/>
</dbReference>
<reference evidence="2" key="1">
    <citation type="submission" date="2022-11" db="EMBL/GenBank/DDBJ databases">
        <authorList>
            <person name="Kikuchi T."/>
        </authorList>
    </citation>
    <scope>NUCLEOTIDE SEQUENCE</scope>
    <source>
        <strain evidence="2">PS1010</strain>
    </source>
</reference>
<comment type="caution">
    <text evidence="2">The sequence shown here is derived from an EMBL/GenBank/DDBJ whole genome shotgun (WGS) entry which is preliminary data.</text>
</comment>
<organism evidence="2 3">
    <name type="scientific">Caenorhabditis angaria</name>
    <dbReference type="NCBI Taxonomy" id="860376"/>
    <lineage>
        <taxon>Eukaryota</taxon>
        <taxon>Metazoa</taxon>
        <taxon>Ecdysozoa</taxon>
        <taxon>Nematoda</taxon>
        <taxon>Chromadorea</taxon>
        <taxon>Rhabditida</taxon>
        <taxon>Rhabditina</taxon>
        <taxon>Rhabditomorpha</taxon>
        <taxon>Rhabditoidea</taxon>
        <taxon>Rhabditidae</taxon>
        <taxon>Peloderinae</taxon>
        <taxon>Caenorhabditis</taxon>
    </lineage>
</organism>
<name>A0A9P1IUN3_9PELO</name>
<accession>A0A9P1IUN3</accession>
<dbReference type="InterPro" id="IPR055466">
    <property type="entry name" value="DUF7038"/>
</dbReference>
<dbReference type="Proteomes" id="UP001152747">
    <property type="component" value="Unassembled WGS sequence"/>
</dbReference>
<keyword evidence="3" id="KW-1185">Reference proteome</keyword>
<dbReference type="Pfam" id="PF23047">
    <property type="entry name" value="DUF7038"/>
    <property type="match status" value="1"/>
</dbReference>
<proteinExistence type="predicted"/>
<sequence length="353" mass="40909">MVWEMGLIIECNEECFKVLCSNHKTRLFRNNIDTGCCKIGVGEWIDWDEENGDMINRKPKFPAKIVDGELHVETLACCSNPMQISSKENRAKWENLLWSPHIGVIRDDGELFLPLNADELYAVKVKYCGGEKSLWKLVSVGMRCEDLKVQLAVAQAPWTLEQIETEIEGTSKKDHLDHIIGRKKIDDKNTYAGFVYQRDEKGFFWIWGHSTGKASVWINEKPELGNWYSFCLKSISFDSLQRANKRFRIFAMNLVNIHDRLQACRLSPTEFGTRIRVKMHPTIIQDKYCWDYVLGKVEIPNRLISTIEKLTKTLRSDGRFYEFEVVGIANILPTALENAEMCWSFQNIEQILE</sequence>
<evidence type="ECO:0000259" key="1">
    <source>
        <dbReference type="Pfam" id="PF23047"/>
    </source>
</evidence>
<gene>
    <name evidence="2" type="ORF">CAMP_LOCUS12335</name>
</gene>
<dbReference type="AlphaFoldDB" id="A0A9P1IUN3"/>
<evidence type="ECO:0000313" key="3">
    <source>
        <dbReference type="Proteomes" id="UP001152747"/>
    </source>
</evidence>
<evidence type="ECO:0000313" key="2">
    <source>
        <dbReference type="EMBL" id="CAI5449698.1"/>
    </source>
</evidence>
<protein>
    <recommendedName>
        <fullName evidence="1">DUF7038 domain-containing protein</fullName>
    </recommendedName>
</protein>
<feature type="domain" description="DUF7038" evidence="1">
    <location>
        <begin position="68"/>
        <end position="161"/>
    </location>
</feature>